<dbReference type="OrthoDB" id="2502820at2759"/>
<dbReference type="EMBL" id="MCFH01000003">
    <property type="protein sequence ID" value="ORX59070.1"/>
    <property type="molecule type" value="Genomic_DNA"/>
</dbReference>
<evidence type="ECO:0000313" key="8">
    <source>
        <dbReference type="Proteomes" id="UP000193719"/>
    </source>
</evidence>
<feature type="transmembrane region" description="Helical" evidence="6">
    <location>
        <begin position="443"/>
        <end position="464"/>
    </location>
</feature>
<feature type="transmembrane region" description="Helical" evidence="6">
    <location>
        <begin position="281"/>
        <end position="297"/>
    </location>
</feature>
<comment type="caution">
    <text evidence="7">The sequence shown here is derived from an EMBL/GenBank/DDBJ whole genome shotgun (WGS) entry which is preliminary data.</text>
</comment>
<evidence type="ECO:0000256" key="6">
    <source>
        <dbReference type="SAM" id="Phobius"/>
    </source>
</evidence>
<dbReference type="InterPro" id="IPR007300">
    <property type="entry name" value="CidB/LrgB"/>
</dbReference>
<evidence type="ECO:0000313" key="7">
    <source>
        <dbReference type="EMBL" id="ORX59070.1"/>
    </source>
</evidence>
<evidence type="ECO:0008006" key="9">
    <source>
        <dbReference type="Google" id="ProtNLM"/>
    </source>
</evidence>
<name>A0A1Y1VKR8_9FUNG</name>
<feature type="transmembrane region" description="Helical" evidence="6">
    <location>
        <begin position="84"/>
        <end position="106"/>
    </location>
</feature>
<dbReference type="PANTHER" id="PTHR30249:SF0">
    <property type="entry name" value="PLASTIDAL GLYCOLATE_GLYCERATE TRANSLOCATOR 1, CHLOROPLASTIC"/>
    <property type="match status" value="1"/>
</dbReference>
<protein>
    <recommendedName>
        <fullName evidence="9">LrgB-domain-containing protein</fullName>
    </recommendedName>
</protein>
<dbReference type="PANTHER" id="PTHR30249">
    <property type="entry name" value="PUTATIVE SEROTONIN TRANSPORTER"/>
    <property type="match status" value="1"/>
</dbReference>
<evidence type="ECO:0000256" key="4">
    <source>
        <dbReference type="ARBA" id="ARBA00022989"/>
    </source>
</evidence>
<reference evidence="7 8" key="1">
    <citation type="submission" date="2016-08" db="EMBL/GenBank/DDBJ databases">
        <title>Genomes of anaerobic fungi encode conserved fungal cellulosomes for biomass hydrolysis.</title>
        <authorList>
            <consortium name="DOE Joint Genome Institute"/>
            <person name="Haitjema C.H."/>
            <person name="Gilmore S.P."/>
            <person name="Henske J.K."/>
            <person name="Solomon K.V."/>
            <person name="De Groot R."/>
            <person name="Kuo A."/>
            <person name="Mondo S.J."/>
            <person name="Salamov A.A."/>
            <person name="Labutti K."/>
            <person name="Zhao Z."/>
            <person name="Chiniquy J."/>
            <person name="Barry K."/>
            <person name="Brewer H.M."/>
            <person name="Purvine S.O."/>
            <person name="Wright A.T."/>
            <person name="Boxma B."/>
            <person name="Van Alen T."/>
            <person name="Hackstein J.H."/>
            <person name="Baker S.E."/>
            <person name="Grigoriev I.V."/>
            <person name="O'Malley M.A."/>
        </authorList>
    </citation>
    <scope>NUCLEOTIDE SEQUENCE [LARGE SCALE GENOMIC DNA]</scope>
    <source>
        <strain evidence="8">finn</strain>
    </source>
</reference>
<dbReference type="Pfam" id="PF03788">
    <property type="entry name" value="LrgA"/>
    <property type="match status" value="1"/>
</dbReference>
<accession>A0A1Y1VKR8</accession>
<feature type="transmembrane region" description="Helical" evidence="6">
    <location>
        <begin position="357"/>
        <end position="378"/>
    </location>
</feature>
<keyword evidence="8" id="KW-1185">Reference proteome</keyword>
<evidence type="ECO:0000256" key="5">
    <source>
        <dbReference type="ARBA" id="ARBA00023136"/>
    </source>
</evidence>
<dbReference type="InterPro" id="IPR005538">
    <property type="entry name" value="LrgA/CidA"/>
</dbReference>
<feature type="transmembrane region" description="Helical" evidence="6">
    <location>
        <begin position="304"/>
        <end position="326"/>
    </location>
</feature>
<feature type="transmembrane region" description="Helical" evidence="6">
    <location>
        <begin position="118"/>
        <end position="148"/>
    </location>
</feature>
<feature type="transmembrane region" description="Helical" evidence="6">
    <location>
        <begin position="257"/>
        <end position="275"/>
    </location>
</feature>
<feature type="transmembrane region" description="Helical" evidence="6">
    <location>
        <begin position="390"/>
        <end position="415"/>
    </location>
</feature>
<dbReference type="AlphaFoldDB" id="A0A1Y1VKR8"/>
<dbReference type="Proteomes" id="UP000193719">
    <property type="component" value="Unassembled WGS sequence"/>
</dbReference>
<evidence type="ECO:0000256" key="2">
    <source>
        <dbReference type="ARBA" id="ARBA00022475"/>
    </source>
</evidence>
<comment type="subcellular location">
    <subcellularLocation>
        <location evidence="1">Cell membrane</location>
        <topology evidence="1">Multi-pass membrane protein</topology>
    </subcellularLocation>
</comment>
<feature type="transmembrane region" description="Helical" evidence="6">
    <location>
        <begin position="507"/>
        <end position="529"/>
    </location>
</feature>
<sequence>MSSTENLKKWREVSLLHKLIYDWILVPIGVLVIICIIIIVNQIFRAIGFNFPANVAGMLIVGIVLIIMEYVLKEEKMGKILKWINPAIDFLMSWMIIFFVPPLITILKSTELPSGIDIIKLLVVFFVGLIIFIPLVGYFIHYASILFGKALKSKKSDKTLEMKEIKKEEKVKESNVEVVIDDEKTVDITSFDNKSHSSEDTYENTIMETHLPKHNIDVIHIKEPEHECPTPSTPSTPPTKTKKSGFQWKSSAIPSKYSFITYIIIYVVSWIPAALWDITQPLHIATNVLSYFIGLCIPDKIRLLLHPLVTCTVFSYGFFWIEGLIFGRSLKSELDLYSNNSKYLLYLNDTSLPFPRAGEILFCILDATVVALAFRILEHHKLIVKHIFELVGSIIIMSFVSMLVHTILCRILGIAPVYALSMTSRSATTPLAVQVVNYLHSDMAIAIVIVAFTGVFTDILGMPILKLIRFPIKDSLAHGACMGCAGHAVATAGLIKEYPSASAVSSISFVLFSTFCVIWSAIPPFANLFRSLAGM</sequence>
<organism evidence="7 8">
    <name type="scientific">Piromyces finnis</name>
    <dbReference type="NCBI Taxonomy" id="1754191"/>
    <lineage>
        <taxon>Eukaryota</taxon>
        <taxon>Fungi</taxon>
        <taxon>Fungi incertae sedis</taxon>
        <taxon>Chytridiomycota</taxon>
        <taxon>Chytridiomycota incertae sedis</taxon>
        <taxon>Neocallimastigomycetes</taxon>
        <taxon>Neocallimastigales</taxon>
        <taxon>Neocallimastigaceae</taxon>
        <taxon>Piromyces</taxon>
    </lineage>
</organism>
<dbReference type="Pfam" id="PF04172">
    <property type="entry name" value="LrgB"/>
    <property type="match status" value="1"/>
</dbReference>
<proteinExistence type="predicted"/>
<feature type="transmembrane region" description="Helical" evidence="6">
    <location>
        <begin position="20"/>
        <end position="39"/>
    </location>
</feature>
<feature type="transmembrane region" description="Helical" evidence="6">
    <location>
        <begin position="51"/>
        <end position="72"/>
    </location>
</feature>
<keyword evidence="5 6" id="KW-0472">Membrane</keyword>
<dbReference type="GO" id="GO:0005886">
    <property type="term" value="C:plasma membrane"/>
    <property type="evidence" value="ECO:0007669"/>
    <property type="project" value="UniProtKB-SubCell"/>
</dbReference>
<keyword evidence="4 6" id="KW-1133">Transmembrane helix</keyword>
<keyword evidence="2" id="KW-1003">Cell membrane</keyword>
<gene>
    <name evidence="7" type="ORF">BCR36DRAFT_579708</name>
</gene>
<evidence type="ECO:0000256" key="3">
    <source>
        <dbReference type="ARBA" id="ARBA00022692"/>
    </source>
</evidence>
<evidence type="ECO:0000256" key="1">
    <source>
        <dbReference type="ARBA" id="ARBA00004651"/>
    </source>
</evidence>
<keyword evidence="3 6" id="KW-0812">Transmembrane</keyword>
<reference evidence="7 8" key="2">
    <citation type="submission" date="2016-08" db="EMBL/GenBank/DDBJ databases">
        <title>Pervasive Adenine N6-methylation of Active Genes in Fungi.</title>
        <authorList>
            <consortium name="DOE Joint Genome Institute"/>
            <person name="Mondo S.J."/>
            <person name="Dannebaum R.O."/>
            <person name="Kuo R.C."/>
            <person name="Labutti K."/>
            <person name="Haridas S."/>
            <person name="Kuo A."/>
            <person name="Salamov A."/>
            <person name="Ahrendt S.R."/>
            <person name="Lipzen A."/>
            <person name="Sullivan W."/>
            <person name="Andreopoulos W.B."/>
            <person name="Clum A."/>
            <person name="Lindquist E."/>
            <person name="Daum C."/>
            <person name="Ramamoorthy G.K."/>
            <person name="Gryganskyi A."/>
            <person name="Culley D."/>
            <person name="Magnuson J.K."/>
            <person name="James T.Y."/>
            <person name="O'Malley M.A."/>
            <person name="Stajich J.E."/>
            <person name="Spatafora J.W."/>
            <person name="Visel A."/>
            <person name="Grigoriev I.V."/>
        </authorList>
    </citation>
    <scope>NUCLEOTIDE SEQUENCE [LARGE SCALE GENOMIC DNA]</scope>
    <source>
        <strain evidence="8">finn</strain>
    </source>
</reference>